<dbReference type="InterPro" id="IPR044492">
    <property type="entry name" value="P_typ_ATPase_HD_dom"/>
</dbReference>
<evidence type="ECO:0000256" key="6">
    <source>
        <dbReference type="ARBA" id="ARBA00022741"/>
    </source>
</evidence>
<keyword evidence="6" id="KW-0547">Nucleotide-binding</keyword>
<feature type="region of interest" description="Disordered" evidence="15">
    <location>
        <begin position="1"/>
        <end position="21"/>
    </location>
</feature>
<dbReference type="InterPro" id="IPR036412">
    <property type="entry name" value="HAD-like_sf"/>
</dbReference>
<evidence type="ECO:0000256" key="3">
    <source>
        <dbReference type="ARBA" id="ARBA00022448"/>
    </source>
</evidence>
<dbReference type="InterPro" id="IPR006068">
    <property type="entry name" value="ATPase_P-typ_cation-transptr_C"/>
</dbReference>
<keyword evidence="7" id="KW-0187">Copper transport</keyword>
<dbReference type="GO" id="GO:0140581">
    <property type="term" value="F:P-type monovalent copper transporter activity"/>
    <property type="evidence" value="ECO:0007669"/>
    <property type="project" value="UniProtKB-EC"/>
</dbReference>
<evidence type="ECO:0000256" key="8">
    <source>
        <dbReference type="ARBA" id="ARBA00022840"/>
    </source>
</evidence>
<evidence type="ECO:0000256" key="5">
    <source>
        <dbReference type="ARBA" id="ARBA00022723"/>
    </source>
</evidence>
<dbReference type="PANTHER" id="PTHR24093:SF369">
    <property type="entry name" value="CALCIUM-TRANSPORTING ATPASE"/>
    <property type="match status" value="1"/>
</dbReference>
<evidence type="ECO:0000259" key="19">
    <source>
        <dbReference type="Pfam" id="PF00690"/>
    </source>
</evidence>
<dbReference type="PROSITE" id="PS00154">
    <property type="entry name" value="ATPASE_E1_E2"/>
    <property type="match status" value="1"/>
</dbReference>
<dbReference type="SUPFAM" id="SSF56784">
    <property type="entry name" value="HAD-like"/>
    <property type="match status" value="1"/>
</dbReference>
<dbReference type="AlphaFoldDB" id="A0A640KQF1"/>
<dbReference type="NCBIfam" id="TIGR01494">
    <property type="entry name" value="ATPase_P-type"/>
    <property type="match status" value="2"/>
</dbReference>
<dbReference type="OrthoDB" id="3352408at2759"/>
<dbReference type="Proteomes" id="UP000419144">
    <property type="component" value="Unassembled WGS sequence"/>
</dbReference>
<gene>
    <name evidence="20" type="ORF">LtaPh_3311000</name>
</gene>
<evidence type="ECO:0000256" key="10">
    <source>
        <dbReference type="ARBA" id="ARBA00022967"/>
    </source>
</evidence>
<dbReference type="Pfam" id="PF13246">
    <property type="entry name" value="Cation_ATPase"/>
    <property type="match status" value="1"/>
</dbReference>
<feature type="transmembrane region" description="Helical" evidence="16">
    <location>
        <begin position="376"/>
        <end position="402"/>
    </location>
</feature>
<feature type="domain" description="Cation-transporting P-type ATPase C-terminal" evidence="18">
    <location>
        <begin position="999"/>
        <end position="1190"/>
    </location>
</feature>
<dbReference type="InterPro" id="IPR001757">
    <property type="entry name" value="P_typ_ATPase"/>
</dbReference>
<dbReference type="Gene3D" id="3.40.1110.10">
    <property type="entry name" value="Calcium-transporting ATPase, cytoplasmic domain N"/>
    <property type="match status" value="1"/>
</dbReference>
<evidence type="ECO:0000256" key="12">
    <source>
        <dbReference type="ARBA" id="ARBA00023008"/>
    </source>
</evidence>
<dbReference type="Gene3D" id="2.70.150.10">
    <property type="entry name" value="Calcium-transporting ATPase, cytoplasmic transduction domain A"/>
    <property type="match status" value="1"/>
</dbReference>
<keyword evidence="14 16" id="KW-0472">Membrane</keyword>
<dbReference type="InterPro" id="IPR008250">
    <property type="entry name" value="ATPase_P-typ_transduc_dom_A_sf"/>
</dbReference>
<dbReference type="Pfam" id="PF08282">
    <property type="entry name" value="Hydrolase_3"/>
    <property type="match status" value="1"/>
</dbReference>
<dbReference type="Gene3D" id="1.20.1110.10">
    <property type="entry name" value="Calcium-transporting ATPase, transmembrane domain"/>
    <property type="match status" value="2"/>
</dbReference>
<feature type="transmembrane region" description="Helical" evidence="16">
    <location>
        <begin position="1095"/>
        <end position="1117"/>
    </location>
</feature>
<dbReference type="SFLD" id="SFLDS00003">
    <property type="entry name" value="Haloacid_Dehalogenase"/>
    <property type="match status" value="1"/>
</dbReference>
<dbReference type="InterPro" id="IPR004014">
    <property type="entry name" value="ATPase_P-typ_cation-transptr_N"/>
</dbReference>
<dbReference type="Pfam" id="PF00122">
    <property type="entry name" value="E1-E2_ATPase"/>
    <property type="match status" value="1"/>
</dbReference>
<dbReference type="SFLD" id="SFLDG00002">
    <property type="entry name" value="C1.7:_P-type_atpase_like"/>
    <property type="match status" value="1"/>
</dbReference>
<feature type="transmembrane region" description="Helical" evidence="16">
    <location>
        <begin position="148"/>
        <end position="170"/>
    </location>
</feature>
<evidence type="ECO:0000256" key="4">
    <source>
        <dbReference type="ARBA" id="ARBA00022692"/>
    </source>
</evidence>
<evidence type="ECO:0000256" key="15">
    <source>
        <dbReference type="SAM" id="MobiDB-lite"/>
    </source>
</evidence>
<dbReference type="Pfam" id="PF00690">
    <property type="entry name" value="Cation_ATPase_N"/>
    <property type="match status" value="1"/>
</dbReference>
<feature type="domain" description="Cation-transporting P-type ATPase N-terminal" evidence="19">
    <location>
        <begin position="78"/>
        <end position="130"/>
    </location>
</feature>
<dbReference type="FunFam" id="3.40.50.1000:FF:000144">
    <property type="entry name" value="copper-transporting ATPase 1 isoform X2"/>
    <property type="match status" value="1"/>
</dbReference>
<evidence type="ECO:0000259" key="17">
    <source>
        <dbReference type="Pfam" id="PF00122"/>
    </source>
</evidence>
<evidence type="ECO:0000256" key="9">
    <source>
        <dbReference type="ARBA" id="ARBA00022842"/>
    </source>
</evidence>
<protein>
    <recommendedName>
        <fullName evidence="2">P-type Cu(+) transporter</fullName>
        <ecNumber evidence="2">7.2.2.8</ecNumber>
    </recommendedName>
</protein>
<organism evidence="20 21">
    <name type="scientific">Leishmania tarentolae</name>
    <name type="common">Sauroleishmania tarentolae</name>
    <dbReference type="NCBI Taxonomy" id="5689"/>
    <lineage>
        <taxon>Eukaryota</taxon>
        <taxon>Discoba</taxon>
        <taxon>Euglenozoa</taxon>
        <taxon>Kinetoplastea</taxon>
        <taxon>Metakinetoplastina</taxon>
        <taxon>Trypanosomatida</taxon>
        <taxon>Trypanosomatidae</taxon>
        <taxon>Leishmaniinae</taxon>
        <taxon>Leishmania</taxon>
        <taxon>lizard Leishmania</taxon>
    </lineage>
</organism>
<evidence type="ECO:0000256" key="7">
    <source>
        <dbReference type="ARBA" id="ARBA00022796"/>
    </source>
</evidence>
<feature type="transmembrane region" description="Helical" evidence="16">
    <location>
        <begin position="119"/>
        <end position="136"/>
    </location>
</feature>
<feature type="transmembrane region" description="Helical" evidence="16">
    <location>
        <begin position="341"/>
        <end position="364"/>
    </location>
</feature>
<dbReference type="EC" id="7.2.2.8" evidence="2"/>
<dbReference type="GO" id="GO:0005524">
    <property type="term" value="F:ATP binding"/>
    <property type="evidence" value="ECO:0007669"/>
    <property type="project" value="UniProtKB-KW"/>
</dbReference>
<evidence type="ECO:0000259" key="18">
    <source>
        <dbReference type="Pfam" id="PF00689"/>
    </source>
</evidence>
<dbReference type="GO" id="GO:0005388">
    <property type="term" value="F:P-type calcium transporter activity"/>
    <property type="evidence" value="ECO:0007669"/>
    <property type="project" value="TreeGrafter"/>
</dbReference>
<feature type="domain" description="P-type ATPase A" evidence="17">
    <location>
        <begin position="227"/>
        <end position="317"/>
    </location>
</feature>
<evidence type="ECO:0000256" key="11">
    <source>
        <dbReference type="ARBA" id="ARBA00022989"/>
    </source>
</evidence>
<sequence length="1225" mass="132859">MMEKEDVFAGGAASSRSNGGPVRLADMVGHKRINILTNEHKGPGGLLYKLNVRSSPAGLPVANMYSTEERGAAVQRRELGIVAHSVPERQMRYGVNVLSQPPKESIWHFVKDSIQDDRVVQILIGAALISMVLGITTPDFRTGEIDLAMGWIEGAAIFASVVIVTVVNAVNDYRKQEQFAEVMRAESYARRKVTVWRYVPLSSTSNNGWGCGSSVTGTDGLACVALEVPSSDIVVGDIVQVRSGMQLTFDAVLLDSLGPIFADESSITGENDDVPKQALTDPFLISGSSLLDGSSEGVALVCAVGPNSFSGEIAMSIQSTEKTSTPLQEQLEGVAEVIGKFGIGAAVFTFAALLIKELFMYFVYGSPLYAMKFFENLTTAIAIVVVAVPEGLPLSVTISLAYSMRLMLKDGNLVRHLAACETMGGATVLCTDKTGTLTAPTMQVKQIFMAAATYAVEDTDTAVGGDLPTFCDERSSVALPTRFSPTHTLLSPTMPRGCGQSPFSRAPRRRAITVPLTPTSVQLLLDCIVANAVDPEVGYATNKTSEALLQLCHLMRSSSSHAAQKEVQSLRSTHASMLTAMQNPARCRRYPFSSHSKMSLCMLRQAAPSSDAGNGGGRTRLYVTGAAEVILARCTSYINDQGVLVPLTPEMRAYHEQALTQYTESGLRTICCAFSDAEGATEAHLWRQQPQHLQHGVAVSHDKEFCMIGMVGLEEEVRPEVPGAVDQCFGAGLRVIMVTGDATLTAINIARRCGLLRGGASSGALRGPPLLDGNRTPRNTDVPSWSTAAALANGNDKRFSPTENSDTAIFVNTSVLHYEKSGTVSDAESPSLDSGFGRTAWMMQEPKANASPQQLKESGYVLDGETFRQLSDTVLLQQYLPHIRILARATPMDKKRLLSLLRRIDPSAVIAMTGDGTNDAPALKLSDVGFAMNGGSDVAKRASDIILLNDNFIGMVKATMWGRNIKDNIRKFLQFQLTVNFSACVVSFCGAIMNEQNMSPLKPVQLLWLNLIMDTLAALALATELPCEPMLLSRPPESKDSPIIVPSMWFQISFQSTFQVICQLFLLGYGNRLLSSGGDTKPLPSSGEPPHKPHYFSDAHICFLFNCFVWMQIFNFFNARLLHRSEGFFSNWADSAVLFVIVGIIAVLQIIIVECGGKIMSTVPLTVQEWFYSLLVASGTLPVGSVSRWIYAHYSKRVPLREGYSRGFLSRLRRSVQSGKFKGKR</sequence>
<comment type="subcellular location">
    <subcellularLocation>
        <location evidence="1">Endomembrane system</location>
        <topology evidence="1">Multi-pass membrane protein</topology>
    </subcellularLocation>
</comment>
<dbReference type="SFLD" id="SFLDF00027">
    <property type="entry name" value="p-type_atpase"/>
    <property type="match status" value="1"/>
</dbReference>
<accession>A0A640KQF1</accession>
<evidence type="ECO:0000313" key="21">
    <source>
        <dbReference type="Proteomes" id="UP000419144"/>
    </source>
</evidence>
<keyword evidence="3" id="KW-0813">Transport</keyword>
<dbReference type="Pfam" id="PF00689">
    <property type="entry name" value="Cation_ATPase_C"/>
    <property type="match status" value="1"/>
</dbReference>
<dbReference type="GO" id="GO:0012505">
    <property type="term" value="C:endomembrane system"/>
    <property type="evidence" value="ECO:0007669"/>
    <property type="project" value="UniProtKB-SubCell"/>
</dbReference>
<proteinExistence type="predicted"/>
<dbReference type="GO" id="GO:0005886">
    <property type="term" value="C:plasma membrane"/>
    <property type="evidence" value="ECO:0007669"/>
    <property type="project" value="TreeGrafter"/>
</dbReference>
<dbReference type="InterPro" id="IPR018303">
    <property type="entry name" value="ATPase_P-typ_P_site"/>
</dbReference>
<dbReference type="PANTHER" id="PTHR24093">
    <property type="entry name" value="CATION TRANSPORTING ATPASE"/>
    <property type="match status" value="1"/>
</dbReference>
<dbReference type="SUPFAM" id="SSF81660">
    <property type="entry name" value="Metal cation-transporting ATPase, ATP-binding domain N"/>
    <property type="match status" value="1"/>
</dbReference>
<dbReference type="InterPro" id="IPR023299">
    <property type="entry name" value="ATPase_P-typ_cyto_dom_N"/>
</dbReference>
<keyword evidence="5" id="KW-0479">Metal-binding</keyword>
<feature type="transmembrane region" description="Helical" evidence="16">
    <location>
        <begin position="972"/>
        <end position="993"/>
    </location>
</feature>
<reference evidence="20" key="1">
    <citation type="submission" date="2019-11" db="EMBL/GenBank/DDBJ databases">
        <title>Leishmania tarentolae CDS.</title>
        <authorList>
            <person name="Goto Y."/>
            <person name="Yamagishi J."/>
        </authorList>
    </citation>
    <scope>NUCLEOTIDE SEQUENCE [LARGE SCALE GENOMIC DNA]</scope>
    <source>
        <strain evidence="20">Parrot Tar II</strain>
    </source>
</reference>
<feature type="transmembrane region" description="Helical" evidence="16">
    <location>
        <begin position="1129"/>
        <end position="1151"/>
    </location>
</feature>
<dbReference type="InterPro" id="IPR023298">
    <property type="entry name" value="ATPase_P-typ_TM_dom_sf"/>
</dbReference>
<dbReference type="InterPro" id="IPR023214">
    <property type="entry name" value="HAD_sf"/>
</dbReference>
<keyword evidence="11 16" id="KW-1133">Transmembrane helix</keyword>
<evidence type="ECO:0000256" key="14">
    <source>
        <dbReference type="ARBA" id="ARBA00023136"/>
    </source>
</evidence>
<keyword evidence="4 16" id="KW-0812">Transmembrane</keyword>
<keyword evidence="13" id="KW-0406">Ion transport</keyword>
<keyword evidence="9" id="KW-0460">Magnesium</keyword>
<evidence type="ECO:0000256" key="13">
    <source>
        <dbReference type="ARBA" id="ARBA00023065"/>
    </source>
</evidence>
<evidence type="ECO:0000256" key="2">
    <source>
        <dbReference type="ARBA" id="ARBA00012517"/>
    </source>
</evidence>
<dbReference type="GO" id="GO:0046872">
    <property type="term" value="F:metal ion binding"/>
    <property type="evidence" value="ECO:0007669"/>
    <property type="project" value="UniProtKB-KW"/>
</dbReference>
<comment type="caution">
    <text evidence="20">The sequence shown here is derived from an EMBL/GenBank/DDBJ whole genome shotgun (WGS) entry which is preliminary data.</text>
</comment>
<keyword evidence="12" id="KW-0186">Copper</keyword>
<keyword evidence="8" id="KW-0067">ATP-binding</keyword>
<dbReference type="PRINTS" id="PR00119">
    <property type="entry name" value="CATATPASE"/>
</dbReference>
<evidence type="ECO:0000313" key="20">
    <source>
        <dbReference type="EMBL" id="GET91843.1"/>
    </source>
</evidence>
<keyword evidence="21" id="KW-1185">Reference proteome</keyword>
<feature type="compositionally biased region" description="Low complexity" evidence="15">
    <location>
        <begin position="9"/>
        <end position="20"/>
    </location>
</feature>
<dbReference type="InterPro" id="IPR059000">
    <property type="entry name" value="ATPase_P-type_domA"/>
</dbReference>
<evidence type="ECO:0000256" key="16">
    <source>
        <dbReference type="SAM" id="Phobius"/>
    </source>
</evidence>
<dbReference type="SUPFAM" id="SSF81665">
    <property type="entry name" value="Calcium ATPase, transmembrane domain M"/>
    <property type="match status" value="1"/>
</dbReference>
<dbReference type="Gene3D" id="3.40.50.1000">
    <property type="entry name" value="HAD superfamily/HAD-like"/>
    <property type="match status" value="2"/>
</dbReference>
<dbReference type="VEuPathDB" id="TriTrypDB:LtaPh_3311000"/>
<name>A0A640KQF1_LEITA</name>
<dbReference type="EMBL" id="BLBS01000051">
    <property type="protein sequence ID" value="GET91843.1"/>
    <property type="molecule type" value="Genomic_DNA"/>
</dbReference>
<feature type="transmembrane region" description="Helical" evidence="16">
    <location>
        <begin position="1171"/>
        <end position="1191"/>
    </location>
</feature>
<keyword evidence="10" id="KW-1278">Translocase</keyword>
<dbReference type="SUPFAM" id="SSF81653">
    <property type="entry name" value="Calcium ATPase, transduction domain A"/>
    <property type="match status" value="1"/>
</dbReference>
<evidence type="ECO:0000256" key="1">
    <source>
        <dbReference type="ARBA" id="ARBA00004127"/>
    </source>
</evidence>
<dbReference type="GO" id="GO:0016887">
    <property type="term" value="F:ATP hydrolysis activity"/>
    <property type="evidence" value="ECO:0007669"/>
    <property type="project" value="InterPro"/>
</dbReference>